<name>A0ABW5HC67_9PSEU</name>
<dbReference type="SUPFAM" id="SSF49452">
    <property type="entry name" value="Starch-binding domain-like"/>
    <property type="match status" value="1"/>
</dbReference>
<keyword evidence="3" id="KW-1185">Reference proteome</keyword>
<dbReference type="Gene3D" id="2.60.40.1120">
    <property type="entry name" value="Carboxypeptidase-like, regulatory domain"/>
    <property type="match status" value="1"/>
</dbReference>
<dbReference type="Pfam" id="PF13620">
    <property type="entry name" value="CarboxypepD_reg"/>
    <property type="match status" value="1"/>
</dbReference>
<evidence type="ECO:0000313" key="2">
    <source>
        <dbReference type="EMBL" id="MFD2470342.1"/>
    </source>
</evidence>
<dbReference type="RefSeq" id="WP_378307502.1">
    <property type="nucleotide sequence ID" value="NZ_JBHUKS010000016.1"/>
</dbReference>
<protein>
    <submittedName>
        <fullName evidence="2">Carboxypeptidase-like regulatory domain-containing protein</fullName>
    </submittedName>
</protein>
<evidence type="ECO:0000256" key="1">
    <source>
        <dbReference type="SAM" id="MobiDB-lite"/>
    </source>
</evidence>
<gene>
    <name evidence="2" type="ORF">ACFSVL_23340</name>
</gene>
<organism evidence="2 3">
    <name type="scientific">Amycolatopsis silviterrae</name>
    <dbReference type="NCBI Taxonomy" id="1656914"/>
    <lineage>
        <taxon>Bacteria</taxon>
        <taxon>Bacillati</taxon>
        <taxon>Actinomycetota</taxon>
        <taxon>Actinomycetes</taxon>
        <taxon>Pseudonocardiales</taxon>
        <taxon>Pseudonocardiaceae</taxon>
        <taxon>Amycolatopsis</taxon>
    </lineage>
</organism>
<feature type="region of interest" description="Disordered" evidence="1">
    <location>
        <begin position="156"/>
        <end position="191"/>
    </location>
</feature>
<dbReference type="Proteomes" id="UP001597483">
    <property type="component" value="Unassembled WGS sequence"/>
</dbReference>
<comment type="caution">
    <text evidence="2">The sequence shown here is derived from an EMBL/GenBank/DDBJ whole genome shotgun (WGS) entry which is preliminary data.</text>
</comment>
<dbReference type="InterPro" id="IPR013784">
    <property type="entry name" value="Carb-bd-like_fold"/>
</dbReference>
<evidence type="ECO:0000313" key="3">
    <source>
        <dbReference type="Proteomes" id="UP001597483"/>
    </source>
</evidence>
<feature type="compositionally biased region" description="Low complexity" evidence="1">
    <location>
        <begin position="156"/>
        <end position="166"/>
    </location>
</feature>
<reference evidence="3" key="1">
    <citation type="journal article" date="2019" name="Int. J. Syst. Evol. Microbiol.">
        <title>The Global Catalogue of Microorganisms (GCM) 10K type strain sequencing project: providing services to taxonomists for standard genome sequencing and annotation.</title>
        <authorList>
            <consortium name="The Broad Institute Genomics Platform"/>
            <consortium name="The Broad Institute Genome Sequencing Center for Infectious Disease"/>
            <person name="Wu L."/>
            <person name="Ma J."/>
        </authorList>
    </citation>
    <scope>NUCLEOTIDE SEQUENCE [LARGE SCALE GENOMIC DNA]</scope>
    <source>
        <strain evidence="3">CGMCC 4.7641</strain>
    </source>
</reference>
<proteinExistence type="predicted"/>
<sequence>MDDAGETPPIEQGRRTRAAILLPPRRPATSAGGVSGRVRRANGAAVGGAELALVDATGNQVDVTRSRGDGTYALRTAGDGRYLLTCTSPQGPPSAEFITVLAGRLRQDVVVPEDAGRLSGVFGTPGSIEAEEPAMAPSGLPGRGFALAADTRIDEAPAPAEAGDPAVIPSGRIGLGDAPLPPNAEQGAECR</sequence>
<dbReference type="EMBL" id="JBHUKS010000016">
    <property type="protein sequence ID" value="MFD2470342.1"/>
    <property type="molecule type" value="Genomic_DNA"/>
</dbReference>
<accession>A0ABW5HC67</accession>